<dbReference type="PANTHER" id="PTHR43520:SF8">
    <property type="entry name" value="P-TYPE CU(+) TRANSPORTER"/>
    <property type="match status" value="1"/>
</dbReference>
<comment type="caution">
    <text evidence="19">The sequence shown here is derived from an EMBL/GenBank/DDBJ whole genome shotgun (WGS) entry which is preliminary data.</text>
</comment>
<accession>A0AAJ1V4A7</accession>
<dbReference type="Gene3D" id="3.30.70.100">
    <property type="match status" value="2"/>
</dbReference>
<evidence type="ECO:0000313" key="19">
    <source>
        <dbReference type="EMBL" id="MDK7188146.1"/>
    </source>
</evidence>
<evidence type="ECO:0000256" key="3">
    <source>
        <dbReference type="ARBA" id="ARBA00012517"/>
    </source>
</evidence>
<feature type="transmembrane region" description="Helical" evidence="17">
    <location>
        <begin position="241"/>
        <end position="261"/>
    </location>
</feature>
<dbReference type="SUPFAM" id="SSF81665">
    <property type="entry name" value="Calcium ATPase, transmembrane domain M"/>
    <property type="match status" value="1"/>
</dbReference>
<dbReference type="InterPro" id="IPR001757">
    <property type="entry name" value="P_typ_ATPase"/>
</dbReference>
<feature type="transmembrane region" description="Helical" evidence="17">
    <location>
        <begin position="202"/>
        <end position="220"/>
    </location>
</feature>
<feature type="transmembrane region" description="Helical" evidence="17">
    <location>
        <begin position="169"/>
        <end position="190"/>
    </location>
</feature>
<dbReference type="GO" id="GO:0043682">
    <property type="term" value="F:P-type divalent copper transporter activity"/>
    <property type="evidence" value="ECO:0007669"/>
    <property type="project" value="TreeGrafter"/>
</dbReference>
<feature type="domain" description="HMA" evidence="18">
    <location>
        <begin position="2"/>
        <end position="67"/>
    </location>
</feature>
<dbReference type="PRINTS" id="PR00943">
    <property type="entry name" value="CUATPASE"/>
</dbReference>
<dbReference type="AlphaFoldDB" id="A0AAJ1V4A7"/>
<keyword evidence="8" id="KW-0813">Transport</keyword>
<dbReference type="InterPro" id="IPR036163">
    <property type="entry name" value="HMA_dom_sf"/>
</dbReference>
<dbReference type="SUPFAM" id="SSF56784">
    <property type="entry name" value="HAD-like"/>
    <property type="match status" value="1"/>
</dbReference>
<dbReference type="CDD" id="cd02094">
    <property type="entry name" value="P-type_ATPase_Cu-like"/>
    <property type="match status" value="1"/>
</dbReference>
<keyword evidence="4 17" id="KW-1003">Cell membrane</keyword>
<keyword evidence="7 17" id="KW-0547">Nucleotide-binding</keyword>
<dbReference type="InterPro" id="IPR044492">
    <property type="entry name" value="P_typ_ATPase_HD_dom"/>
</dbReference>
<keyword evidence="6 17" id="KW-0479">Metal-binding</keyword>
<dbReference type="PANTHER" id="PTHR43520">
    <property type="entry name" value="ATP7, ISOFORM B"/>
    <property type="match status" value="1"/>
</dbReference>
<dbReference type="PROSITE" id="PS00154">
    <property type="entry name" value="ATPASE_E1_E2"/>
    <property type="match status" value="1"/>
</dbReference>
<keyword evidence="10" id="KW-1278">Translocase</keyword>
<dbReference type="FunFam" id="2.70.150.10:FF:000020">
    <property type="entry name" value="Copper-exporting P-type ATPase A"/>
    <property type="match status" value="1"/>
</dbReference>
<dbReference type="InterPro" id="IPR018303">
    <property type="entry name" value="ATPase_P-typ_P_site"/>
</dbReference>
<dbReference type="GO" id="GO:0005524">
    <property type="term" value="F:ATP binding"/>
    <property type="evidence" value="ECO:0007669"/>
    <property type="project" value="UniProtKB-UniRule"/>
</dbReference>
<evidence type="ECO:0000256" key="7">
    <source>
        <dbReference type="ARBA" id="ARBA00022741"/>
    </source>
</evidence>
<comment type="function">
    <text evidence="14">Involved in copper transport.</text>
</comment>
<keyword evidence="5 17" id="KW-0812">Transmembrane</keyword>
<comment type="similarity">
    <text evidence="2 17">Belongs to the cation transport ATPase (P-type) (TC 3.A.3) family. Type IB subfamily.</text>
</comment>
<feature type="transmembrane region" description="Helical" evidence="17">
    <location>
        <begin position="799"/>
        <end position="818"/>
    </location>
</feature>
<keyword evidence="13 17" id="KW-0472">Membrane</keyword>
<dbReference type="GO" id="GO:0005886">
    <property type="term" value="C:plasma membrane"/>
    <property type="evidence" value="ECO:0007669"/>
    <property type="project" value="UniProtKB-SubCell"/>
</dbReference>
<sequence length="826" mass="89100">MIQKDYPVKGLSCASCASTVEQALNKLPKTQAHVNLLTEQAHISYDPAYVDEATLAQKVKSVGYELILPQTSSSAPNSKSSLFSIQGMSCASCAQTIEDGVKQVASVLDAHVNLANEQMQVIWEDQAQTQAVIQQVTDLGYQAKVSQPNQTTQQDDEKEHELALAKRKLILMASFTLPLFILTMGPMFHLTIPQAISLHVHPLRNAFIQLALTLPVIYLGRSIFKRGFRALIKGHPNMDSLVSLGTTAALLQGIATTALLVYRPGYVQGHPDLYFESSAVILTLMTLGKYLENLAKGKTTTAIQSLMDLTPPTARLIKEDGSVEEVAVSSIQVDDLIQIRPGDRLPVDGKITQGQSSLDESMLTGESLPVFKKEGDFVTGASINKTGSFIYQVTQVGQDTRLAQIIQLVAQAQNSKAPIARLADQIARYFVPTVLALSLLAGVFWYFIMGEPLSFTLQIMIAVLIIACPCALGLATPTAIMVGTGKGAEQGILIKSGAALEETQQASVVLFDKTGTLTQGKPQVTDFICRDPKQKKKLLQLLASAEASSEHPLAQAIQQAAEEAKIDLLEIKEFKAVPGHGIKAQVDQQNLLIGNRQLLDQEGLPPLSQDFLDQAERLSQAGKTLVYLAVNQQVEALIAISDPLKEDSQSAIQALKKDGLQAYMVTGDQALTAQHIAKNLNLDRVIAQVLPQDKAQVVKDLQEKGLKVIMVGDGINDAPALAQADVGMAIGTGTDVAVESADIVLMSPQLQAVHQAIRLSQATLTTIKQNLFWAFIYNVIGIPFAMGVFYLMGGPLLNPMIAALAMSFSSVSVLLNALRLKKVSID</sequence>
<dbReference type="SFLD" id="SFLDF00027">
    <property type="entry name" value="p-type_atpase"/>
    <property type="match status" value="1"/>
</dbReference>
<keyword evidence="11 17" id="KW-1133">Transmembrane helix</keyword>
<dbReference type="InterPro" id="IPR006121">
    <property type="entry name" value="HMA_dom"/>
</dbReference>
<proteinExistence type="inferred from homology"/>
<dbReference type="InterPro" id="IPR017969">
    <property type="entry name" value="Heavy-metal-associated_CS"/>
</dbReference>
<evidence type="ECO:0000313" key="20">
    <source>
        <dbReference type="Proteomes" id="UP001229251"/>
    </source>
</evidence>
<evidence type="ECO:0000256" key="10">
    <source>
        <dbReference type="ARBA" id="ARBA00022967"/>
    </source>
</evidence>
<feature type="domain" description="HMA" evidence="18">
    <location>
        <begin position="79"/>
        <end position="144"/>
    </location>
</feature>
<comment type="subcellular location">
    <subcellularLocation>
        <location evidence="1">Cell membrane</location>
        <topology evidence="1">Multi-pass membrane protein</topology>
    </subcellularLocation>
</comment>
<evidence type="ECO:0000256" key="2">
    <source>
        <dbReference type="ARBA" id="ARBA00006024"/>
    </source>
</evidence>
<evidence type="ECO:0000256" key="13">
    <source>
        <dbReference type="ARBA" id="ARBA00023136"/>
    </source>
</evidence>
<comment type="catalytic activity">
    <reaction evidence="15">
        <text>Cu(+)(in) + ATP + H2O = Cu(+)(out) + ADP + phosphate + H(+)</text>
        <dbReference type="Rhea" id="RHEA:25792"/>
        <dbReference type="ChEBI" id="CHEBI:15377"/>
        <dbReference type="ChEBI" id="CHEBI:15378"/>
        <dbReference type="ChEBI" id="CHEBI:30616"/>
        <dbReference type="ChEBI" id="CHEBI:43474"/>
        <dbReference type="ChEBI" id="CHEBI:49552"/>
        <dbReference type="ChEBI" id="CHEBI:456216"/>
        <dbReference type="EC" id="7.2.2.8"/>
    </reaction>
</comment>
<name>A0AAJ1V4A7_9LACT</name>
<feature type="transmembrane region" description="Helical" evidence="17">
    <location>
        <begin position="455"/>
        <end position="476"/>
    </location>
</feature>
<evidence type="ECO:0000256" key="17">
    <source>
        <dbReference type="RuleBase" id="RU362081"/>
    </source>
</evidence>
<evidence type="ECO:0000256" key="6">
    <source>
        <dbReference type="ARBA" id="ARBA00022723"/>
    </source>
</evidence>
<evidence type="ECO:0000256" key="5">
    <source>
        <dbReference type="ARBA" id="ARBA00022692"/>
    </source>
</evidence>
<feature type="transmembrane region" description="Helical" evidence="17">
    <location>
        <begin position="429"/>
        <end position="449"/>
    </location>
</feature>
<dbReference type="Gene3D" id="2.70.150.10">
    <property type="entry name" value="Calcium-transporting ATPase, cytoplasmic transduction domain A"/>
    <property type="match status" value="1"/>
</dbReference>
<feature type="transmembrane region" description="Helical" evidence="17">
    <location>
        <begin position="771"/>
        <end position="793"/>
    </location>
</feature>
<evidence type="ECO:0000256" key="15">
    <source>
        <dbReference type="ARBA" id="ARBA00049289"/>
    </source>
</evidence>
<dbReference type="InterPro" id="IPR008250">
    <property type="entry name" value="ATPase_P-typ_transduc_dom_A_sf"/>
</dbReference>
<dbReference type="SUPFAM" id="SSF81653">
    <property type="entry name" value="Calcium ATPase, transduction domain A"/>
    <property type="match status" value="1"/>
</dbReference>
<dbReference type="NCBIfam" id="TIGR01511">
    <property type="entry name" value="ATPase-IB1_Cu"/>
    <property type="match status" value="1"/>
</dbReference>
<keyword evidence="12" id="KW-0186">Copper</keyword>
<organism evidence="19 20">
    <name type="scientific">Facklamia hominis</name>
    <dbReference type="NCBI Taxonomy" id="178214"/>
    <lineage>
        <taxon>Bacteria</taxon>
        <taxon>Bacillati</taxon>
        <taxon>Bacillota</taxon>
        <taxon>Bacilli</taxon>
        <taxon>Lactobacillales</taxon>
        <taxon>Aerococcaceae</taxon>
        <taxon>Facklamia</taxon>
    </lineage>
</organism>
<evidence type="ECO:0000256" key="8">
    <source>
        <dbReference type="ARBA" id="ARBA00022796"/>
    </source>
</evidence>
<dbReference type="Proteomes" id="UP001229251">
    <property type="component" value="Unassembled WGS sequence"/>
</dbReference>
<dbReference type="InterPro" id="IPR059000">
    <property type="entry name" value="ATPase_P-type_domA"/>
</dbReference>
<dbReference type="CDD" id="cd00371">
    <property type="entry name" value="HMA"/>
    <property type="match status" value="2"/>
</dbReference>
<feature type="transmembrane region" description="Helical" evidence="17">
    <location>
        <begin position="273"/>
        <end position="291"/>
    </location>
</feature>
<keyword evidence="8" id="KW-0187">Copper transport</keyword>
<dbReference type="SFLD" id="SFLDG00002">
    <property type="entry name" value="C1.7:_P-type_atpase_like"/>
    <property type="match status" value="1"/>
</dbReference>
<evidence type="ECO:0000256" key="11">
    <source>
        <dbReference type="ARBA" id="ARBA00022989"/>
    </source>
</evidence>
<evidence type="ECO:0000256" key="16">
    <source>
        <dbReference type="ARBA" id="ARBA00069640"/>
    </source>
</evidence>
<evidence type="ECO:0000256" key="12">
    <source>
        <dbReference type="ARBA" id="ARBA00023008"/>
    </source>
</evidence>
<keyword evidence="9 17" id="KW-0067">ATP-binding</keyword>
<dbReference type="GO" id="GO:0016887">
    <property type="term" value="F:ATP hydrolysis activity"/>
    <property type="evidence" value="ECO:0007669"/>
    <property type="project" value="InterPro"/>
</dbReference>
<dbReference type="EC" id="7.2.2.8" evidence="3"/>
<dbReference type="GO" id="GO:0140581">
    <property type="term" value="F:P-type monovalent copper transporter activity"/>
    <property type="evidence" value="ECO:0007669"/>
    <property type="project" value="UniProtKB-EC"/>
</dbReference>
<dbReference type="InterPro" id="IPR036412">
    <property type="entry name" value="HAD-like_sf"/>
</dbReference>
<dbReference type="PROSITE" id="PS01047">
    <property type="entry name" value="HMA_1"/>
    <property type="match status" value="2"/>
</dbReference>
<dbReference type="Gene3D" id="3.40.50.1000">
    <property type="entry name" value="HAD superfamily/HAD-like"/>
    <property type="match status" value="1"/>
</dbReference>
<dbReference type="InterPro" id="IPR027256">
    <property type="entry name" value="P-typ_ATPase_IB"/>
</dbReference>
<dbReference type="NCBIfam" id="TIGR01525">
    <property type="entry name" value="ATPase-IB_hvy"/>
    <property type="match status" value="1"/>
</dbReference>
<gene>
    <name evidence="19" type="ORF">QP433_09200</name>
</gene>
<evidence type="ECO:0000256" key="4">
    <source>
        <dbReference type="ARBA" id="ARBA00022475"/>
    </source>
</evidence>
<protein>
    <recommendedName>
        <fullName evidence="16">Probable copper-transporting ATPase SynA</fullName>
        <ecNumber evidence="3">7.2.2.8</ecNumber>
    </recommendedName>
</protein>
<dbReference type="GO" id="GO:0055070">
    <property type="term" value="P:copper ion homeostasis"/>
    <property type="evidence" value="ECO:0007669"/>
    <property type="project" value="TreeGrafter"/>
</dbReference>
<evidence type="ECO:0000256" key="14">
    <source>
        <dbReference type="ARBA" id="ARBA00037427"/>
    </source>
</evidence>
<dbReference type="Pfam" id="PF00403">
    <property type="entry name" value="HMA"/>
    <property type="match status" value="2"/>
</dbReference>
<dbReference type="SFLD" id="SFLDS00003">
    <property type="entry name" value="Haloacid_Dehalogenase"/>
    <property type="match status" value="1"/>
</dbReference>
<dbReference type="PROSITE" id="PS50846">
    <property type="entry name" value="HMA_2"/>
    <property type="match status" value="2"/>
</dbReference>
<dbReference type="RefSeq" id="WP_285066547.1">
    <property type="nucleotide sequence ID" value="NZ_JASOOE010000032.1"/>
</dbReference>
<dbReference type="SUPFAM" id="SSF55008">
    <property type="entry name" value="HMA, heavy metal-associated domain"/>
    <property type="match status" value="2"/>
</dbReference>
<evidence type="ECO:0000256" key="1">
    <source>
        <dbReference type="ARBA" id="ARBA00004651"/>
    </source>
</evidence>
<keyword evidence="8" id="KW-0406">Ion transport</keyword>
<dbReference type="InterPro" id="IPR023299">
    <property type="entry name" value="ATPase_P-typ_cyto_dom_N"/>
</dbReference>
<dbReference type="EMBL" id="JASOOE010000032">
    <property type="protein sequence ID" value="MDK7188146.1"/>
    <property type="molecule type" value="Genomic_DNA"/>
</dbReference>
<dbReference type="InterPro" id="IPR023298">
    <property type="entry name" value="ATPase_P-typ_TM_dom_sf"/>
</dbReference>
<dbReference type="PRINTS" id="PR00119">
    <property type="entry name" value="CATATPASE"/>
</dbReference>
<dbReference type="Gene3D" id="3.40.1110.10">
    <property type="entry name" value="Calcium-transporting ATPase, cytoplasmic domain N"/>
    <property type="match status" value="1"/>
</dbReference>
<dbReference type="InterPro" id="IPR023214">
    <property type="entry name" value="HAD_sf"/>
</dbReference>
<dbReference type="Pfam" id="PF00702">
    <property type="entry name" value="Hydrolase"/>
    <property type="match status" value="1"/>
</dbReference>
<evidence type="ECO:0000259" key="18">
    <source>
        <dbReference type="PROSITE" id="PS50846"/>
    </source>
</evidence>
<evidence type="ECO:0000256" key="9">
    <source>
        <dbReference type="ARBA" id="ARBA00022840"/>
    </source>
</evidence>
<dbReference type="GO" id="GO:0005507">
    <property type="term" value="F:copper ion binding"/>
    <property type="evidence" value="ECO:0007669"/>
    <property type="project" value="TreeGrafter"/>
</dbReference>
<dbReference type="FunFam" id="3.30.70.100:FF:000001">
    <property type="entry name" value="ATPase copper transporting beta"/>
    <property type="match status" value="1"/>
</dbReference>
<reference evidence="19" key="1">
    <citation type="submission" date="2023-05" db="EMBL/GenBank/DDBJ databases">
        <title>Cataloging the Phylogenetic Diversity of Human Bladder Bacteria.</title>
        <authorList>
            <person name="Du J."/>
        </authorList>
    </citation>
    <scope>NUCLEOTIDE SEQUENCE</scope>
    <source>
        <strain evidence="19">UMB1231</strain>
    </source>
</reference>
<dbReference type="NCBIfam" id="TIGR01494">
    <property type="entry name" value="ATPase_P-type"/>
    <property type="match status" value="1"/>
</dbReference>
<dbReference type="Pfam" id="PF00122">
    <property type="entry name" value="E1-E2_ATPase"/>
    <property type="match status" value="1"/>
</dbReference>